<keyword evidence="5" id="KW-0489">Methyltransferase</keyword>
<evidence type="ECO:0000256" key="3">
    <source>
        <dbReference type="PROSITE-ProRule" id="PRU00182"/>
    </source>
</evidence>
<evidence type="ECO:0000313" key="5">
    <source>
        <dbReference type="EMBL" id="TDT16542.1"/>
    </source>
</evidence>
<dbReference type="Gene3D" id="3.10.290.10">
    <property type="entry name" value="RNA-binding S4 domain"/>
    <property type="match status" value="1"/>
</dbReference>
<dbReference type="Gene3D" id="3.40.50.150">
    <property type="entry name" value="Vaccinia Virus protein VP39"/>
    <property type="match status" value="1"/>
</dbReference>
<dbReference type="PANTHER" id="PTHR32319:SF0">
    <property type="entry name" value="BACTERIAL HEMOLYSIN-LIKE PROTEIN"/>
    <property type="match status" value="1"/>
</dbReference>
<name>A0A4R7HZ75_9ACTN</name>
<evidence type="ECO:0000256" key="2">
    <source>
        <dbReference type="ARBA" id="ARBA00029460"/>
    </source>
</evidence>
<keyword evidence="6" id="KW-1185">Reference proteome</keyword>
<dbReference type="CDD" id="cd00165">
    <property type="entry name" value="S4"/>
    <property type="match status" value="1"/>
</dbReference>
<evidence type="ECO:0000256" key="1">
    <source>
        <dbReference type="ARBA" id="ARBA00022884"/>
    </source>
</evidence>
<protein>
    <submittedName>
        <fullName evidence="5">23S rRNA (Cytidine1920-2'-O)/16S rRNA (Cytidine1409-2'-O)-methyltransferase</fullName>
    </submittedName>
</protein>
<sequence length="250" mass="26765">MAPRRRLDAELVRRELAPSRAAAQELIDAKRVLVNGAVAEKATRQVAPADQLHVDGPPARFVGRGALKLDHALDAFDLDVDGVRALDAGASTGGFTDVLLQRGARHVVAVDVGHGQLHEKLRADERVTNLERTNVRYLDLDTIGGPVDLVVGDLSFISLRLVIGPLASVCQPGASMVLLVKPQFEAGKAEVSRGRGVITDPEVHQRVRDEVTTAFADHGCRIAAWTDSPITGADGNREFLVHALAPEPTP</sequence>
<dbReference type="InterPro" id="IPR004538">
    <property type="entry name" value="Hemolysin_A/TlyA"/>
</dbReference>
<dbReference type="SUPFAM" id="SSF53335">
    <property type="entry name" value="S-adenosyl-L-methionine-dependent methyltransferases"/>
    <property type="match status" value="1"/>
</dbReference>
<dbReference type="CDD" id="cd02440">
    <property type="entry name" value="AdoMet_MTases"/>
    <property type="match status" value="1"/>
</dbReference>
<dbReference type="Pfam" id="PF01728">
    <property type="entry name" value="FtsJ"/>
    <property type="match status" value="1"/>
</dbReference>
<reference evidence="5 6" key="1">
    <citation type="submission" date="2019-03" db="EMBL/GenBank/DDBJ databases">
        <title>Sequencing the genomes of 1000 actinobacteria strains.</title>
        <authorList>
            <person name="Klenk H.-P."/>
        </authorList>
    </citation>
    <scope>NUCLEOTIDE SEQUENCE [LARGE SCALE GENOMIC DNA]</scope>
    <source>
        <strain evidence="5 6">DSM 18936</strain>
    </source>
</reference>
<keyword evidence="1 3" id="KW-0694">RNA-binding</keyword>
<proteinExistence type="inferred from homology"/>
<dbReference type="RefSeq" id="WP_133868909.1">
    <property type="nucleotide sequence ID" value="NZ_SOAU01000001.1"/>
</dbReference>
<dbReference type="OrthoDB" id="9784736at2"/>
<evidence type="ECO:0000313" key="6">
    <source>
        <dbReference type="Proteomes" id="UP000294558"/>
    </source>
</evidence>
<dbReference type="GO" id="GO:0032259">
    <property type="term" value="P:methylation"/>
    <property type="evidence" value="ECO:0007669"/>
    <property type="project" value="UniProtKB-KW"/>
</dbReference>
<feature type="domain" description="RNA-binding S4" evidence="4">
    <location>
        <begin position="5"/>
        <end position="63"/>
    </location>
</feature>
<dbReference type="InterPro" id="IPR029063">
    <property type="entry name" value="SAM-dependent_MTases_sf"/>
</dbReference>
<dbReference type="Proteomes" id="UP000294558">
    <property type="component" value="Unassembled WGS sequence"/>
</dbReference>
<dbReference type="PROSITE" id="PS50889">
    <property type="entry name" value="S4"/>
    <property type="match status" value="1"/>
</dbReference>
<dbReference type="AlphaFoldDB" id="A0A4R7HZ75"/>
<dbReference type="PANTHER" id="PTHR32319">
    <property type="entry name" value="BACTERIAL HEMOLYSIN-LIKE PROTEIN"/>
    <property type="match status" value="1"/>
</dbReference>
<keyword evidence="5" id="KW-0808">Transferase</keyword>
<dbReference type="SMART" id="SM00363">
    <property type="entry name" value="S4"/>
    <property type="match status" value="1"/>
</dbReference>
<dbReference type="Pfam" id="PF01479">
    <property type="entry name" value="S4"/>
    <property type="match status" value="1"/>
</dbReference>
<comment type="caution">
    <text evidence="5">The sequence shown here is derived from an EMBL/GenBank/DDBJ whole genome shotgun (WGS) entry which is preliminary data.</text>
</comment>
<dbReference type="SUPFAM" id="SSF55174">
    <property type="entry name" value="Alpha-L RNA-binding motif"/>
    <property type="match status" value="1"/>
</dbReference>
<dbReference type="InterPro" id="IPR047048">
    <property type="entry name" value="TlyA"/>
</dbReference>
<dbReference type="PIRSF" id="PIRSF005578">
    <property type="entry name" value="TlyA"/>
    <property type="match status" value="1"/>
</dbReference>
<dbReference type="NCBIfam" id="TIGR00478">
    <property type="entry name" value="tly"/>
    <property type="match status" value="1"/>
</dbReference>
<accession>A0A4R7HZ75</accession>
<dbReference type="InterPro" id="IPR036986">
    <property type="entry name" value="S4_RNA-bd_sf"/>
</dbReference>
<dbReference type="InterPro" id="IPR002942">
    <property type="entry name" value="S4_RNA-bd"/>
</dbReference>
<comment type="similarity">
    <text evidence="2">Belongs to the TlyA family.</text>
</comment>
<gene>
    <name evidence="5" type="ORF">BDK89_2133</name>
</gene>
<organism evidence="5 6">
    <name type="scientific">Ilumatobacter fluminis</name>
    <dbReference type="NCBI Taxonomy" id="467091"/>
    <lineage>
        <taxon>Bacteria</taxon>
        <taxon>Bacillati</taxon>
        <taxon>Actinomycetota</taxon>
        <taxon>Acidimicrobiia</taxon>
        <taxon>Acidimicrobiales</taxon>
        <taxon>Ilumatobacteraceae</taxon>
        <taxon>Ilumatobacter</taxon>
    </lineage>
</organism>
<dbReference type="InterPro" id="IPR002877">
    <property type="entry name" value="RNA_MeTrfase_FtsJ_dom"/>
</dbReference>
<dbReference type="GO" id="GO:0008168">
    <property type="term" value="F:methyltransferase activity"/>
    <property type="evidence" value="ECO:0007669"/>
    <property type="project" value="UniProtKB-KW"/>
</dbReference>
<dbReference type="GO" id="GO:0003723">
    <property type="term" value="F:RNA binding"/>
    <property type="evidence" value="ECO:0007669"/>
    <property type="project" value="UniProtKB-KW"/>
</dbReference>
<evidence type="ECO:0000259" key="4">
    <source>
        <dbReference type="SMART" id="SM00363"/>
    </source>
</evidence>
<dbReference type="EMBL" id="SOAU01000001">
    <property type="protein sequence ID" value="TDT16542.1"/>
    <property type="molecule type" value="Genomic_DNA"/>
</dbReference>